<reference evidence="2" key="1">
    <citation type="journal article" date="2023" name="Plant J.">
        <title>Genome sequences and population genomics provide insights into the demographic history, inbreeding, and mutation load of two 'living fossil' tree species of Dipteronia.</title>
        <authorList>
            <person name="Feng Y."/>
            <person name="Comes H.P."/>
            <person name="Chen J."/>
            <person name="Zhu S."/>
            <person name="Lu R."/>
            <person name="Zhang X."/>
            <person name="Li P."/>
            <person name="Qiu J."/>
            <person name="Olsen K.M."/>
            <person name="Qiu Y."/>
        </authorList>
    </citation>
    <scope>NUCLEOTIDE SEQUENCE</scope>
    <source>
        <strain evidence="2">KIB01</strain>
    </source>
</reference>
<comment type="caution">
    <text evidence="2">The sequence shown here is derived from an EMBL/GenBank/DDBJ whole genome shotgun (WGS) entry which is preliminary data.</text>
</comment>
<dbReference type="AlphaFoldDB" id="A0AAD9TG33"/>
<dbReference type="EMBL" id="JANJYI010000009">
    <property type="protein sequence ID" value="KAK2635510.1"/>
    <property type="molecule type" value="Genomic_DNA"/>
</dbReference>
<dbReference type="Proteomes" id="UP001280121">
    <property type="component" value="Unassembled WGS sequence"/>
</dbReference>
<evidence type="ECO:0000313" key="2">
    <source>
        <dbReference type="EMBL" id="KAK2635510.1"/>
    </source>
</evidence>
<accession>A0AAD9TG33</accession>
<evidence type="ECO:0000256" key="1">
    <source>
        <dbReference type="SAM" id="MobiDB-lite"/>
    </source>
</evidence>
<sequence length="121" mass="14482">MSYYSPHFKQHCLEYLPHVNQKPTKRKEKPEFTKQAYKHKHVPNPLNHYSKPMILPGCEVNQESKMNRSSLTHDETSFNTVELQALKILEERYWNWTSSNDKIETLQNIFQEEDEQSTMIN</sequence>
<proteinExistence type="predicted"/>
<name>A0AAD9TG33_9ROSI</name>
<protein>
    <submittedName>
        <fullName evidence="2">Uncharacterized protein</fullName>
    </submittedName>
</protein>
<gene>
    <name evidence="2" type="ORF">Ddye_030302</name>
</gene>
<organism evidence="2 3">
    <name type="scientific">Dipteronia dyeriana</name>
    <dbReference type="NCBI Taxonomy" id="168575"/>
    <lineage>
        <taxon>Eukaryota</taxon>
        <taxon>Viridiplantae</taxon>
        <taxon>Streptophyta</taxon>
        <taxon>Embryophyta</taxon>
        <taxon>Tracheophyta</taxon>
        <taxon>Spermatophyta</taxon>
        <taxon>Magnoliopsida</taxon>
        <taxon>eudicotyledons</taxon>
        <taxon>Gunneridae</taxon>
        <taxon>Pentapetalae</taxon>
        <taxon>rosids</taxon>
        <taxon>malvids</taxon>
        <taxon>Sapindales</taxon>
        <taxon>Sapindaceae</taxon>
        <taxon>Hippocastanoideae</taxon>
        <taxon>Acereae</taxon>
        <taxon>Dipteronia</taxon>
    </lineage>
</organism>
<evidence type="ECO:0000313" key="3">
    <source>
        <dbReference type="Proteomes" id="UP001280121"/>
    </source>
</evidence>
<feature type="region of interest" description="Disordered" evidence="1">
    <location>
        <begin position="20"/>
        <end position="48"/>
    </location>
</feature>
<keyword evidence="3" id="KW-1185">Reference proteome</keyword>